<evidence type="ECO:0000256" key="1">
    <source>
        <dbReference type="SAM" id="MobiDB-lite"/>
    </source>
</evidence>
<evidence type="ECO:0000313" key="2">
    <source>
        <dbReference type="EMBL" id="OAG24515.1"/>
    </source>
</evidence>
<dbReference type="KEGG" id="aalt:CC77DRAFT_1005505"/>
<accession>A0A177DXQ1</accession>
<dbReference type="Proteomes" id="UP000077248">
    <property type="component" value="Unassembled WGS sequence"/>
</dbReference>
<feature type="region of interest" description="Disordered" evidence="1">
    <location>
        <begin position="1"/>
        <end position="42"/>
    </location>
</feature>
<reference evidence="2 3" key="1">
    <citation type="submission" date="2016-05" db="EMBL/GenBank/DDBJ databases">
        <title>Comparative analysis of secretome profiles of manganese(II)-oxidizing ascomycete fungi.</title>
        <authorList>
            <consortium name="DOE Joint Genome Institute"/>
            <person name="Zeiner C.A."/>
            <person name="Purvine S.O."/>
            <person name="Zink E.M."/>
            <person name="Wu S."/>
            <person name="Pasa-Tolic L."/>
            <person name="Chaput D.L."/>
            <person name="Haridas S."/>
            <person name="Grigoriev I.V."/>
            <person name="Santelli C.M."/>
            <person name="Hansel C.M."/>
        </authorList>
    </citation>
    <scope>NUCLEOTIDE SEQUENCE [LARGE SCALE GENOMIC DNA]</scope>
    <source>
        <strain evidence="2 3">SRC1lrK2f</strain>
    </source>
</reference>
<feature type="compositionally biased region" description="Basic and acidic residues" evidence="1">
    <location>
        <begin position="139"/>
        <end position="151"/>
    </location>
</feature>
<feature type="compositionally biased region" description="Polar residues" evidence="1">
    <location>
        <begin position="1"/>
        <end position="25"/>
    </location>
</feature>
<dbReference type="OMA" id="CVEGHET"/>
<feature type="compositionally biased region" description="Basic and acidic residues" evidence="1">
    <location>
        <begin position="83"/>
        <end position="100"/>
    </location>
</feature>
<keyword evidence="3" id="KW-1185">Reference proteome</keyword>
<organism evidence="2 3">
    <name type="scientific">Alternaria alternata</name>
    <name type="common">Alternaria rot fungus</name>
    <name type="synonym">Torula alternata</name>
    <dbReference type="NCBI Taxonomy" id="5599"/>
    <lineage>
        <taxon>Eukaryota</taxon>
        <taxon>Fungi</taxon>
        <taxon>Dikarya</taxon>
        <taxon>Ascomycota</taxon>
        <taxon>Pezizomycotina</taxon>
        <taxon>Dothideomycetes</taxon>
        <taxon>Pleosporomycetidae</taxon>
        <taxon>Pleosporales</taxon>
        <taxon>Pleosporineae</taxon>
        <taxon>Pleosporaceae</taxon>
        <taxon>Alternaria</taxon>
        <taxon>Alternaria sect. Alternaria</taxon>
        <taxon>Alternaria alternata complex</taxon>
    </lineage>
</organism>
<dbReference type="RefSeq" id="XP_018389936.1">
    <property type="nucleotide sequence ID" value="XM_018523352.1"/>
</dbReference>
<dbReference type="AlphaFoldDB" id="A0A177DXQ1"/>
<dbReference type="VEuPathDB" id="FungiDB:CC77DRAFT_1005505"/>
<evidence type="ECO:0000313" key="3">
    <source>
        <dbReference type="Proteomes" id="UP000077248"/>
    </source>
</evidence>
<proteinExistence type="predicted"/>
<name>A0A177DXQ1_ALTAL</name>
<protein>
    <submittedName>
        <fullName evidence="2">Uncharacterized protein</fullName>
    </submittedName>
</protein>
<sequence>MAKPSSSETVSFATHDYSQANAGKSSSRDKTGPRSSGTQSIKGYVYIDHPLVLPNEIFGDPTNLQNIIDGKRTRKASNLNESPSEKATRAVETKDKDKAKMPPKKPSMKLAFPAKTPASSRAGKGYAPKDTSEYLTSKNRGDPKSRSHNEEYDTDSFEENVSPGDIRRGVLALVKHSLRIADDVSTYMRCVEGHETHGQKLVRDMERLLEHRVEKRKAVAQEGGEGKVARTIM</sequence>
<dbReference type="GeneID" id="29108946"/>
<dbReference type="EMBL" id="KV441471">
    <property type="protein sequence ID" value="OAG24515.1"/>
    <property type="molecule type" value="Genomic_DNA"/>
</dbReference>
<feature type="region of interest" description="Disordered" evidence="1">
    <location>
        <begin position="55"/>
        <end position="160"/>
    </location>
</feature>
<gene>
    <name evidence="2" type="ORF">CC77DRAFT_1005505</name>
</gene>